<sequence length="333" mass="36456">MALTDHRRTRTLLLSLVLMGGGGSALGAGRMAPPSDAPRAELHVLVENVTQANARRYGARDSAGRSMDTAKLIQDPAGGYLAVYHTYLNGNPRVSVATSTDLINWTFRRELGTSASQPHLVSLSNGAYLIAWEQEPNNHLAFRYYATRADLFNGVASRSFDAPRTLSSCAEGTPNIYSVTLSPDIDHSTIDVGGHYFWNCDRDRQQRGRLTNFRSWTTSAQGNMDNALLHWGVGGNIGDRDSLYYKGYAYGVMEGQYTKNDFGSWRSFIYDYQTGNAEPLNLRTDAGSTAFANPSFTALTAPNGQQAIAVSMFLPSEGAKAGEAGQLIYYRTY</sequence>
<dbReference type="InterPro" id="IPR023296">
    <property type="entry name" value="Glyco_hydro_beta-prop_sf"/>
</dbReference>
<reference evidence="1 2" key="1">
    <citation type="journal article" date="2011" name="Mol. Biol. Evol.">
        <title>Comparative genomic analysis of fruiting body formation in Myxococcales.</title>
        <authorList>
            <person name="Huntley S."/>
            <person name="Hamann N."/>
            <person name="Wegener-Feldbrugge S."/>
            <person name="Treuner-Lange A."/>
            <person name="Kube M."/>
            <person name="Reinhardt R."/>
            <person name="Klages S."/>
            <person name="Muller R."/>
            <person name="Ronning C.M."/>
            <person name="Nierman W.C."/>
            <person name="Sogaard-Andersen L."/>
        </authorList>
    </citation>
    <scope>NUCLEOTIDE SEQUENCE [LARGE SCALE GENOMIC DNA]</scope>
    <source>
        <strain evidence="1 2">DW4/3-1</strain>
    </source>
</reference>
<keyword evidence="2" id="KW-1185">Reference proteome</keyword>
<protein>
    <recommendedName>
        <fullName evidence="3">Glycosyl hydrolases family 43</fullName>
    </recommendedName>
</protein>
<dbReference type="KEGG" id="sur:STAUR_7641"/>
<evidence type="ECO:0000313" key="2">
    <source>
        <dbReference type="Proteomes" id="UP000001351"/>
    </source>
</evidence>
<dbReference type="HOGENOM" id="CLU_833971_0_0_7"/>
<dbReference type="SUPFAM" id="SSF75005">
    <property type="entry name" value="Arabinanase/levansucrase/invertase"/>
    <property type="match status" value="1"/>
</dbReference>
<evidence type="ECO:0000313" key="1">
    <source>
        <dbReference type="EMBL" id="ADO75396.1"/>
    </source>
</evidence>
<dbReference type="Gene3D" id="2.115.10.20">
    <property type="entry name" value="Glycosyl hydrolase domain, family 43"/>
    <property type="match status" value="1"/>
</dbReference>
<dbReference type="AlphaFoldDB" id="E3FIP9"/>
<dbReference type="eggNOG" id="ENOG5031Y43">
    <property type="taxonomic scope" value="Bacteria"/>
</dbReference>
<dbReference type="Proteomes" id="UP000001351">
    <property type="component" value="Chromosome"/>
</dbReference>
<dbReference type="EMBL" id="CP002271">
    <property type="protein sequence ID" value="ADO75396.1"/>
    <property type="molecule type" value="Genomic_DNA"/>
</dbReference>
<dbReference type="OrthoDB" id="3803480at2"/>
<accession>E3FIP9</accession>
<evidence type="ECO:0008006" key="3">
    <source>
        <dbReference type="Google" id="ProtNLM"/>
    </source>
</evidence>
<gene>
    <name evidence="1" type="ordered locus">STAUR_7641</name>
</gene>
<proteinExistence type="predicted"/>
<dbReference type="RefSeq" id="WP_013377946.1">
    <property type="nucleotide sequence ID" value="NC_014623.1"/>
</dbReference>
<name>E3FIP9_STIAD</name>
<organism evidence="1 2">
    <name type="scientific">Stigmatella aurantiaca (strain DW4/3-1)</name>
    <dbReference type="NCBI Taxonomy" id="378806"/>
    <lineage>
        <taxon>Bacteria</taxon>
        <taxon>Pseudomonadati</taxon>
        <taxon>Myxococcota</taxon>
        <taxon>Myxococcia</taxon>
        <taxon>Myxococcales</taxon>
        <taxon>Cystobacterineae</taxon>
        <taxon>Archangiaceae</taxon>
        <taxon>Stigmatella</taxon>
    </lineage>
</organism>